<name>A0ABW1TFZ1_9LACO</name>
<dbReference type="InterPro" id="IPR027473">
    <property type="entry name" value="L-asparaginase_C"/>
</dbReference>
<proteinExistence type="inferred from homology"/>
<evidence type="ECO:0000256" key="2">
    <source>
        <dbReference type="ARBA" id="ARBA00022801"/>
    </source>
</evidence>
<gene>
    <name evidence="6" type="ORF">ACFP1C_04550</name>
</gene>
<dbReference type="RefSeq" id="WP_318530999.1">
    <property type="nucleotide sequence ID" value="NZ_JBHSSI010000026.1"/>
</dbReference>
<feature type="active site" evidence="3">
    <location>
        <position position="87"/>
    </location>
</feature>
<reference evidence="7" key="1">
    <citation type="journal article" date="2019" name="Int. J. Syst. Evol. Microbiol.">
        <title>The Global Catalogue of Microorganisms (GCM) 10K type strain sequencing project: providing services to taxonomists for standard genome sequencing and annotation.</title>
        <authorList>
            <consortium name="The Broad Institute Genomics Platform"/>
            <consortium name="The Broad Institute Genome Sequencing Center for Infectious Disease"/>
            <person name="Wu L."/>
            <person name="Ma J."/>
        </authorList>
    </citation>
    <scope>NUCLEOTIDE SEQUENCE [LARGE SCALE GENOMIC DNA]</scope>
    <source>
        <strain evidence="7">CCM 8908</strain>
    </source>
</reference>
<comment type="similarity">
    <text evidence="1">Belongs to the asparaginase 1 family.</text>
</comment>
<evidence type="ECO:0000256" key="3">
    <source>
        <dbReference type="PROSITE-ProRule" id="PRU10100"/>
    </source>
</evidence>
<comment type="caution">
    <text evidence="6">The sequence shown here is derived from an EMBL/GenBank/DDBJ whole genome shotgun (WGS) entry which is preliminary data.</text>
</comment>
<evidence type="ECO:0000313" key="6">
    <source>
        <dbReference type="EMBL" id="MFC6260209.1"/>
    </source>
</evidence>
<dbReference type="PIRSF" id="PIRSF500176">
    <property type="entry name" value="L_ASNase"/>
    <property type="match status" value="1"/>
</dbReference>
<dbReference type="PROSITE" id="PS51732">
    <property type="entry name" value="ASN_GLN_ASE_3"/>
    <property type="match status" value="1"/>
</dbReference>
<dbReference type="Pfam" id="PF17763">
    <property type="entry name" value="Asparaginase_C"/>
    <property type="match status" value="1"/>
</dbReference>
<dbReference type="PROSITE" id="PS00917">
    <property type="entry name" value="ASN_GLN_ASE_2"/>
    <property type="match status" value="1"/>
</dbReference>
<dbReference type="PANTHER" id="PTHR11707:SF28">
    <property type="entry name" value="60 KDA LYSOPHOSPHOLIPASE"/>
    <property type="match status" value="1"/>
</dbReference>
<dbReference type="PRINTS" id="PR00139">
    <property type="entry name" value="ASNGLNASE"/>
</dbReference>
<dbReference type="Gene3D" id="3.40.50.1170">
    <property type="entry name" value="L-asparaginase, N-terminal domain"/>
    <property type="match status" value="1"/>
</dbReference>
<dbReference type="InterPro" id="IPR037152">
    <property type="entry name" value="L-asparaginase_N_sf"/>
</dbReference>
<dbReference type="CDD" id="cd08964">
    <property type="entry name" value="L-asparaginase_II"/>
    <property type="match status" value="1"/>
</dbReference>
<dbReference type="Proteomes" id="UP001596283">
    <property type="component" value="Unassembled WGS sequence"/>
</dbReference>
<keyword evidence="7" id="KW-1185">Reference proteome</keyword>
<protein>
    <submittedName>
        <fullName evidence="6">Asparaginase</fullName>
    </submittedName>
</protein>
<dbReference type="InterPro" id="IPR040919">
    <property type="entry name" value="Asparaginase_C"/>
</dbReference>
<dbReference type="PANTHER" id="PTHR11707">
    <property type="entry name" value="L-ASPARAGINASE"/>
    <property type="match status" value="1"/>
</dbReference>
<dbReference type="Gene3D" id="3.40.50.40">
    <property type="match status" value="1"/>
</dbReference>
<evidence type="ECO:0000259" key="4">
    <source>
        <dbReference type="Pfam" id="PF00710"/>
    </source>
</evidence>
<evidence type="ECO:0000256" key="1">
    <source>
        <dbReference type="ARBA" id="ARBA00010518"/>
    </source>
</evidence>
<organism evidence="6 7">
    <name type="scientific">Levilactobacillus fujinensis</name>
    <dbReference type="NCBI Taxonomy" id="2486024"/>
    <lineage>
        <taxon>Bacteria</taxon>
        <taxon>Bacillati</taxon>
        <taxon>Bacillota</taxon>
        <taxon>Bacilli</taxon>
        <taxon>Lactobacillales</taxon>
        <taxon>Lactobacillaceae</taxon>
        <taxon>Levilactobacillus</taxon>
    </lineage>
</organism>
<evidence type="ECO:0000259" key="5">
    <source>
        <dbReference type="Pfam" id="PF17763"/>
    </source>
</evidence>
<keyword evidence="2" id="KW-0378">Hydrolase</keyword>
<dbReference type="SUPFAM" id="SSF53774">
    <property type="entry name" value="Glutaminase/Asparaginase"/>
    <property type="match status" value="1"/>
</dbReference>
<feature type="domain" description="L-asparaginase N-terminal" evidence="4">
    <location>
        <begin position="4"/>
        <end position="190"/>
    </location>
</feature>
<dbReference type="InterPro" id="IPR027475">
    <property type="entry name" value="Asparaginase/glutaminase_AS2"/>
</dbReference>
<evidence type="ECO:0000313" key="7">
    <source>
        <dbReference type="Proteomes" id="UP001596283"/>
    </source>
</evidence>
<dbReference type="InterPro" id="IPR006034">
    <property type="entry name" value="Asparaginase/glutaminase-like"/>
</dbReference>
<feature type="domain" description="Asparaginase/glutaminase C-terminal" evidence="5">
    <location>
        <begin position="205"/>
        <end position="318"/>
    </location>
</feature>
<dbReference type="InterPro" id="IPR036152">
    <property type="entry name" value="Asp/glu_Ase-like_sf"/>
</dbReference>
<dbReference type="SFLD" id="SFLDS00057">
    <property type="entry name" value="Glutaminase/Asparaginase"/>
    <property type="match status" value="1"/>
</dbReference>
<accession>A0ABW1TFZ1</accession>
<dbReference type="SMART" id="SM00870">
    <property type="entry name" value="Asparaginase"/>
    <property type="match status" value="1"/>
</dbReference>
<dbReference type="Pfam" id="PF00710">
    <property type="entry name" value="Asparaginase"/>
    <property type="match status" value="1"/>
</dbReference>
<dbReference type="EMBL" id="JBHSSI010000026">
    <property type="protein sequence ID" value="MFC6260209.1"/>
    <property type="molecule type" value="Genomic_DNA"/>
</dbReference>
<sequence length="325" mass="35211">MVKKILAIHTGGTISMSQNAQGEVVPNAKNPIAQEETILAGRVQLITDEMFNLPSPHMTPVEMLKIKQRIDQAEKEGIDGVVITHGTDTLEETAYFLDLTLPNTIPVVVTGAMRSSNEVGTDGLYNFRSAIEVAADDASRGNGAMVVMNDEIHTARYVTKTHTTNVATFRTPTFGPIGIVAKNHAIYFQKLIDQDTCDIDHVVDHVYLIKAYAGMDGSLFDFLDNDQTAGVVIEGLGAGNLPPQTLPAIQRLLDRQIPLVLVSRCYNGVAEDIYDYQGGGIELRKMGLMLCQGLNGQKARIKLLVGLSAGLQGDDLKQFLSTAVS</sequence>
<dbReference type="PIRSF" id="PIRSF001220">
    <property type="entry name" value="L-ASNase_gatD"/>
    <property type="match status" value="1"/>
</dbReference>
<dbReference type="InterPro" id="IPR027474">
    <property type="entry name" value="L-asparaginase_N"/>
</dbReference>
<dbReference type="InterPro" id="IPR004550">
    <property type="entry name" value="AsnASE_II"/>
</dbReference>